<evidence type="ECO:0000313" key="3">
    <source>
        <dbReference type="Proteomes" id="UP000186895"/>
    </source>
</evidence>
<dbReference type="EMBL" id="FTMN01000003">
    <property type="protein sequence ID" value="SIQ25314.1"/>
    <property type="molecule type" value="Genomic_DNA"/>
</dbReference>
<dbReference type="Proteomes" id="UP000186895">
    <property type="component" value="Unassembled WGS sequence"/>
</dbReference>
<keyword evidence="1" id="KW-0812">Transmembrane</keyword>
<reference evidence="2 3" key="1">
    <citation type="submission" date="2017-01" db="EMBL/GenBank/DDBJ databases">
        <authorList>
            <person name="Mah S.A."/>
            <person name="Swanson W.J."/>
            <person name="Moy G.W."/>
            <person name="Vacquier V.D."/>
        </authorList>
    </citation>
    <scope>NUCLEOTIDE SEQUENCE [LARGE SCALE GENOMIC DNA]</scope>
    <source>
        <strain evidence="2 3">DSM 7027</strain>
    </source>
</reference>
<sequence>MFNIDKYSLISFAPSIAIVAAMLVITFFGIRFMKREMVKDARKAGER</sequence>
<dbReference type="STRING" id="49186.SAMN05421647_103182"/>
<proteinExistence type="predicted"/>
<name>A0A1N6R904_9GAMM</name>
<feature type="transmembrane region" description="Helical" evidence="1">
    <location>
        <begin position="12"/>
        <end position="33"/>
    </location>
</feature>
<dbReference type="RefSeq" id="WP_175611983.1">
    <property type="nucleotide sequence ID" value="NZ_FTMN01000003.1"/>
</dbReference>
<accession>A0A1N6R904</accession>
<gene>
    <name evidence="2" type="ORF">SAMN05421647_103182</name>
</gene>
<evidence type="ECO:0000256" key="1">
    <source>
        <dbReference type="SAM" id="Phobius"/>
    </source>
</evidence>
<keyword evidence="1" id="KW-1133">Transmembrane helix</keyword>
<dbReference type="AlphaFoldDB" id="A0A1N6R904"/>
<evidence type="ECO:0000313" key="2">
    <source>
        <dbReference type="EMBL" id="SIQ25314.1"/>
    </source>
</evidence>
<keyword evidence="1" id="KW-0472">Membrane</keyword>
<keyword evidence="3" id="KW-1185">Reference proteome</keyword>
<organism evidence="2 3">
    <name type="scientific">Marinobacterium stanieri</name>
    <dbReference type="NCBI Taxonomy" id="49186"/>
    <lineage>
        <taxon>Bacteria</taxon>
        <taxon>Pseudomonadati</taxon>
        <taxon>Pseudomonadota</taxon>
        <taxon>Gammaproteobacteria</taxon>
        <taxon>Oceanospirillales</taxon>
        <taxon>Oceanospirillaceae</taxon>
        <taxon>Marinobacterium</taxon>
    </lineage>
</organism>
<protein>
    <submittedName>
        <fullName evidence="2">Uncharacterized protein</fullName>
    </submittedName>
</protein>